<name>A0A7X0AZS8_9PROT</name>
<dbReference type="Gene3D" id="2.60.40.10">
    <property type="entry name" value="Immunoglobulins"/>
    <property type="match status" value="2"/>
</dbReference>
<keyword evidence="3" id="KW-1185">Reference proteome</keyword>
<protein>
    <recommendedName>
        <fullName evidence="1">IPT/TIG domain-containing protein</fullName>
    </recommendedName>
</protein>
<organism evidence="2 3">
    <name type="scientific">Nitrospirillum iridis</name>
    <dbReference type="NCBI Taxonomy" id="765888"/>
    <lineage>
        <taxon>Bacteria</taxon>
        <taxon>Pseudomonadati</taxon>
        <taxon>Pseudomonadota</taxon>
        <taxon>Alphaproteobacteria</taxon>
        <taxon>Rhodospirillales</taxon>
        <taxon>Azospirillaceae</taxon>
        <taxon>Nitrospirillum</taxon>
    </lineage>
</organism>
<dbReference type="Pfam" id="PF20129">
    <property type="entry name" value="DUF6519"/>
    <property type="match status" value="1"/>
</dbReference>
<accession>A0A7X0AZS8</accession>
<dbReference type="EMBL" id="JACIIZ010000010">
    <property type="protein sequence ID" value="MBB6253162.1"/>
    <property type="molecule type" value="Genomic_DNA"/>
</dbReference>
<dbReference type="InterPro" id="IPR013783">
    <property type="entry name" value="Ig-like_fold"/>
</dbReference>
<dbReference type="InterPro" id="IPR045392">
    <property type="entry name" value="DUF6519"/>
</dbReference>
<gene>
    <name evidence="2" type="ORF">FHS74_003731</name>
</gene>
<sequence length="429" mass="44399">MAVITNSTFDPLKARCNVRLQQGVPIVDADWNELDDIRKFELRAFLKWYVGDGIPDGSDGFRIDATGATDDFIIRAGVAPAAPGTTNYAIALRNTGRCIADGLDVLIQADISYKGQALFTAPGPDGAPKIQPIPVLNGNVLVYLDISERLVTAQEDPSLVLSGLGTESCARMRREWCVRTRVGTTIPAPGDTDFIAGHVYYGLAVIARQLITPTTAVAILQTAITDIRHKGLSISALEKRLAKLESLLLLPAFSAPGGQLVPKTGLVGNVVKLEGRNFNIGTPTVTFGNIAAVLSAPPTSGEVAVVVPNLPNGVYTVSISTDGGGPVTSVDHFTVLGGGGGGPVNGPTLDPATPFVPKSGPKGQNVVITGTNFNQPGLAVSFGVTPAVIVNSSATQITVTVPTLVAGPYTITVNTSAGAIASATPFNAL</sequence>
<evidence type="ECO:0000313" key="2">
    <source>
        <dbReference type="EMBL" id="MBB6253162.1"/>
    </source>
</evidence>
<evidence type="ECO:0000259" key="1">
    <source>
        <dbReference type="Pfam" id="PF01833"/>
    </source>
</evidence>
<evidence type="ECO:0000313" key="3">
    <source>
        <dbReference type="Proteomes" id="UP000539175"/>
    </source>
</evidence>
<feature type="domain" description="IPT/TIG" evidence="1">
    <location>
        <begin position="260"/>
        <end position="332"/>
    </location>
</feature>
<comment type="caution">
    <text evidence="2">The sequence shown here is derived from an EMBL/GenBank/DDBJ whole genome shotgun (WGS) entry which is preliminary data.</text>
</comment>
<dbReference type="SUPFAM" id="SSF81296">
    <property type="entry name" value="E set domains"/>
    <property type="match status" value="2"/>
</dbReference>
<dbReference type="InterPro" id="IPR014756">
    <property type="entry name" value="Ig_E-set"/>
</dbReference>
<dbReference type="RefSeq" id="WP_184803285.1">
    <property type="nucleotide sequence ID" value="NZ_JACIIZ010000010.1"/>
</dbReference>
<dbReference type="Proteomes" id="UP000539175">
    <property type="component" value="Unassembled WGS sequence"/>
</dbReference>
<feature type="domain" description="IPT/TIG" evidence="1">
    <location>
        <begin position="355"/>
        <end position="423"/>
    </location>
</feature>
<dbReference type="InterPro" id="IPR002909">
    <property type="entry name" value="IPT_dom"/>
</dbReference>
<dbReference type="Pfam" id="PF01833">
    <property type="entry name" value="TIG"/>
    <property type="match status" value="2"/>
</dbReference>
<reference evidence="2 3" key="1">
    <citation type="submission" date="2020-08" db="EMBL/GenBank/DDBJ databases">
        <title>Genomic Encyclopedia of Type Strains, Phase IV (KMG-IV): sequencing the most valuable type-strain genomes for metagenomic binning, comparative biology and taxonomic classification.</title>
        <authorList>
            <person name="Goeker M."/>
        </authorList>
    </citation>
    <scope>NUCLEOTIDE SEQUENCE [LARGE SCALE GENOMIC DNA]</scope>
    <source>
        <strain evidence="2 3">DSM 22198</strain>
    </source>
</reference>
<dbReference type="AlphaFoldDB" id="A0A7X0AZS8"/>
<proteinExistence type="predicted"/>